<dbReference type="InterPro" id="IPR012381">
    <property type="entry name" value="EutP_PduV"/>
</dbReference>
<proteinExistence type="predicted"/>
<dbReference type="Gene3D" id="3.40.50.300">
    <property type="entry name" value="P-loop containing nucleotide triphosphate hydrolases"/>
    <property type="match status" value="1"/>
</dbReference>
<sequence length="167" mass="19548">MKKIMIAGPVGSGKTTLAKKLSVEKAIPFYELDNLIWKRLPEGDRPYSKEESSQQLQHILTKEAWIIEGTTTNEWIKPAVDDADIILLLLPAYPIRVFRILKRFIKQKTKRESAHYQPTLKLLKMMYIWNHNFEKKNIFKLHKLTESSPDKLILLKSCDSYSTYKKL</sequence>
<comment type="caution">
    <text evidence="1">The sequence shown here is derived from an EMBL/GenBank/DDBJ whole genome shotgun (WGS) entry which is preliminary data.</text>
</comment>
<accession>A0ABS3GWB8</accession>
<dbReference type="InterPro" id="IPR027417">
    <property type="entry name" value="P-loop_NTPase"/>
</dbReference>
<dbReference type="Pfam" id="PF10662">
    <property type="entry name" value="PduV-EutP"/>
    <property type="match status" value="1"/>
</dbReference>
<name>A0ABS3GWB8_9ENTE</name>
<dbReference type="EMBL" id="JAFLWD010000004">
    <property type="protein sequence ID" value="MBO0439071.1"/>
    <property type="molecule type" value="Genomic_DNA"/>
</dbReference>
<protein>
    <recommendedName>
        <fullName evidence="3">DNA topology modulation protein FlaR</fullName>
    </recommendedName>
</protein>
<keyword evidence="2" id="KW-1185">Reference proteome</keyword>
<dbReference type="RefSeq" id="WP_207111182.1">
    <property type="nucleotide sequence ID" value="NZ_JAFLWD010000004.1"/>
</dbReference>
<dbReference type="InterPro" id="IPR052922">
    <property type="entry name" value="Cytidylate_Kinase-2"/>
</dbReference>
<dbReference type="PANTHER" id="PTHR37816:SF2">
    <property type="entry name" value="DNA TOPOLOGY MODULATION PROTEIN FLAR-RELATED PROTEIN"/>
    <property type="match status" value="1"/>
</dbReference>
<dbReference type="SUPFAM" id="SSF52540">
    <property type="entry name" value="P-loop containing nucleoside triphosphate hydrolases"/>
    <property type="match status" value="1"/>
</dbReference>
<evidence type="ECO:0000313" key="1">
    <source>
        <dbReference type="EMBL" id="MBO0439071.1"/>
    </source>
</evidence>
<evidence type="ECO:0008006" key="3">
    <source>
        <dbReference type="Google" id="ProtNLM"/>
    </source>
</evidence>
<dbReference type="Proteomes" id="UP000664632">
    <property type="component" value="Unassembled WGS sequence"/>
</dbReference>
<organism evidence="1 2">
    <name type="scientific">Candidatus Enterococcus ikei</name>
    <dbReference type="NCBI Taxonomy" id="2815326"/>
    <lineage>
        <taxon>Bacteria</taxon>
        <taxon>Bacillati</taxon>
        <taxon>Bacillota</taxon>
        <taxon>Bacilli</taxon>
        <taxon>Lactobacillales</taxon>
        <taxon>Enterococcaceae</taxon>
        <taxon>Enterococcus</taxon>
    </lineage>
</organism>
<evidence type="ECO:0000313" key="2">
    <source>
        <dbReference type="Proteomes" id="UP000664632"/>
    </source>
</evidence>
<dbReference type="PANTHER" id="PTHR37816">
    <property type="entry name" value="YALI0E33011P"/>
    <property type="match status" value="1"/>
</dbReference>
<gene>
    <name evidence="1" type="ORF">JZO69_01685</name>
</gene>
<reference evidence="1 2" key="1">
    <citation type="submission" date="2021-03" db="EMBL/GenBank/DDBJ databases">
        <title>Enterococcal diversity collection.</title>
        <authorList>
            <person name="Gilmore M.S."/>
            <person name="Schwartzman J."/>
            <person name="Van Tyne D."/>
            <person name="Martin M."/>
            <person name="Earl A.M."/>
            <person name="Manson A.L."/>
            <person name="Straub T."/>
            <person name="Salamzade R."/>
            <person name="Saavedra J."/>
            <person name="Lebreton F."/>
            <person name="Prichula J."/>
            <person name="Schaufler K."/>
            <person name="Gaca A."/>
            <person name="Sgardioli B."/>
            <person name="Wagenaar J."/>
            <person name="Strong T."/>
        </authorList>
    </citation>
    <scope>NUCLEOTIDE SEQUENCE [LARGE SCALE GENOMIC DNA]</scope>
    <source>
        <strain evidence="1 2">DIV0869a</strain>
    </source>
</reference>